<proteinExistence type="predicted"/>
<keyword evidence="1" id="KW-0732">Signal</keyword>
<feature type="chain" id="PRO_5003343186" evidence="1">
    <location>
        <begin position="19"/>
        <end position="157"/>
    </location>
</feature>
<feature type="signal peptide" evidence="1">
    <location>
        <begin position="1"/>
        <end position="18"/>
    </location>
</feature>
<dbReference type="AlphaFoldDB" id="F6KPR8"/>
<organism evidence="2">
    <name type="scientific">Mayetiola destructor</name>
    <name type="common">Hessian fly</name>
    <dbReference type="NCBI Taxonomy" id="39758"/>
    <lineage>
        <taxon>Eukaryota</taxon>
        <taxon>Metazoa</taxon>
        <taxon>Ecdysozoa</taxon>
        <taxon>Arthropoda</taxon>
        <taxon>Hexapoda</taxon>
        <taxon>Insecta</taxon>
        <taxon>Pterygota</taxon>
        <taxon>Neoptera</taxon>
        <taxon>Endopterygota</taxon>
        <taxon>Diptera</taxon>
        <taxon>Nematocera</taxon>
        <taxon>Sciaroidea</taxon>
        <taxon>Cecidomyiidae</taxon>
        <taxon>Mayetiola</taxon>
    </lineage>
</organism>
<reference evidence="2" key="1">
    <citation type="journal article" date="2014" name="PLoS ONE">
        <title>Avirulence Effector Discovery in a Plant Galling and Plant Parasitic Arthropod, the Hessian Fly (Mayetiola destructor).</title>
        <authorList>
            <person name="Aggarwal R."/>
            <person name="Subramanyam S."/>
            <person name="Zhao C."/>
            <person name="Chen M.S."/>
            <person name="Harris M.O."/>
            <person name="Stuart J.J."/>
        </authorList>
    </citation>
    <scope>NUCLEOTIDE SEQUENCE</scope>
</reference>
<protein>
    <submittedName>
        <fullName evidence="2">Uncharacterized protein</fullName>
    </submittedName>
</protein>
<name>F6KPR8_MAYDE</name>
<dbReference type="EMBL" id="HQ540429">
    <property type="protein sequence ID" value="AEG42083.1"/>
    <property type="molecule type" value="Genomic_DNA"/>
</dbReference>
<accession>F6KPR8</accession>
<evidence type="ECO:0000256" key="1">
    <source>
        <dbReference type="SAM" id="SignalP"/>
    </source>
</evidence>
<evidence type="ECO:0000313" key="2">
    <source>
        <dbReference type="EMBL" id="AEG42083.1"/>
    </source>
</evidence>
<sequence>MKFVAIFVVLIAFHQTLADMPIINPNTNEPYTAEEIIASAASDGALDELNVNDVYKIYGNHKQPTGPILISDYLPRPKKMPPRSTGHVCTVEKALSNAPRMKTKPFVAIFKLNDVDGNADTHERRTMTIGTSMSIVGCLAINIAIGRKEFLPCATFM</sequence>